<dbReference type="InterPro" id="IPR002509">
    <property type="entry name" value="NODB_dom"/>
</dbReference>
<dbReference type="SUPFAM" id="SSF88713">
    <property type="entry name" value="Glycoside hydrolase/deacetylase"/>
    <property type="match status" value="1"/>
</dbReference>
<dbReference type="PANTHER" id="PTHR34216:SF3">
    <property type="entry name" value="POLY-BETA-1,6-N-ACETYL-D-GLUCOSAMINE N-DEACETYLASE"/>
    <property type="match status" value="1"/>
</dbReference>
<organism evidence="4">
    <name type="scientific">freshwater metagenome</name>
    <dbReference type="NCBI Taxonomy" id="449393"/>
    <lineage>
        <taxon>unclassified sequences</taxon>
        <taxon>metagenomes</taxon>
        <taxon>ecological metagenomes</taxon>
    </lineage>
</organism>
<dbReference type="AlphaFoldDB" id="A0A6J5YHB7"/>
<dbReference type="EMBL" id="CAEMXZ010000086">
    <property type="protein sequence ID" value="CAB4323937.1"/>
    <property type="molecule type" value="Genomic_DNA"/>
</dbReference>
<accession>A0A6J5YHB7</accession>
<evidence type="ECO:0000259" key="3">
    <source>
        <dbReference type="Pfam" id="PF01522"/>
    </source>
</evidence>
<gene>
    <name evidence="4" type="ORF">UFOPK1392_01699</name>
</gene>
<comment type="subcellular location">
    <subcellularLocation>
        <location evidence="1">Secreted</location>
    </subcellularLocation>
</comment>
<dbReference type="InterPro" id="IPR011330">
    <property type="entry name" value="Glyco_hydro/deAcase_b/a-brl"/>
</dbReference>
<feature type="domain" description="NodB homology" evidence="3">
    <location>
        <begin position="130"/>
        <end position="262"/>
    </location>
</feature>
<proteinExistence type="predicted"/>
<dbReference type="GO" id="GO:0005975">
    <property type="term" value="P:carbohydrate metabolic process"/>
    <property type="evidence" value="ECO:0007669"/>
    <property type="project" value="InterPro"/>
</dbReference>
<sequence>MKTEMKGISMTSAFKARLRMVITIGVVVALGASLWAFVNSTDVPADLVSQQAVPPAVTLTASELDNASTFRPFSGSVPVVGYHDITDSGTLDSITPEQFAAQMSMLDQAGFMTVTLAQVQALVMGEAVQLPANPILLTFDGGDLSTWVNADPVLAQHGYTGTVFVATSRLQTEIGSTYLNIDTLKKMIATGRWNVGGNTDLGDRTVATDTGEVPWMVNRLTINGHTETIDEWQQRVVADLTKNRDRLRTDLGVDPIAMSYPTPLNSLIDGDPELTPLLPALIGSQFTMGFRTGENPTSASDGSVVTSLQRVRGFGVNIDPIAFLGAIDESLPRPTPGAVEPTAWVMGGQGECLSSNDVLVIADEGYTSCRLQTATADQWTDVRTSAYIAGISPTSSASIRVRDSGNTRLEITVTDTKLIVERFVGDSHEELASTPINLAMTNGSTPILVEVRGTLLMVTVDDLPPLRVEVPAPTQPGAVSFAATTSGAGVITFTTLNIITFNQPDNATQ</sequence>
<keyword evidence="2" id="KW-0732">Signal</keyword>
<dbReference type="InterPro" id="IPR051398">
    <property type="entry name" value="Polysacch_Deacetylase"/>
</dbReference>
<dbReference type="Pfam" id="PF01522">
    <property type="entry name" value="Polysacc_deac_1"/>
    <property type="match status" value="1"/>
</dbReference>
<dbReference type="GO" id="GO:0005576">
    <property type="term" value="C:extracellular region"/>
    <property type="evidence" value="ECO:0007669"/>
    <property type="project" value="UniProtKB-SubCell"/>
</dbReference>
<reference evidence="4" key="1">
    <citation type="submission" date="2020-05" db="EMBL/GenBank/DDBJ databases">
        <authorList>
            <person name="Chiriac C."/>
            <person name="Salcher M."/>
            <person name="Ghai R."/>
            <person name="Kavagutti S V."/>
        </authorList>
    </citation>
    <scope>NUCLEOTIDE SEQUENCE</scope>
</reference>
<protein>
    <submittedName>
        <fullName evidence="4">Unannotated protein</fullName>
    </submittedName>
</protein>
<evidence type="ECO:0000256" key="1">
    <source>
        <dbReference type="ARBA" id="ARBA00004613"/>
    </source>
</evidence>
<dbReference type="PANTHER" id="PTHR34216">
    <property type="match status" value="1"/>
</dbReference>
<dbReference type="Gene3D" id="3.20.20.370">
    <property type="entry name" value="Glycoside hydrolase/deacetylase"/>
    <property type="match status" value="1"/>
</dbReference>
<dbReference type="GO" id="GO:0016810">
    <property type="term" value="F:hydrolase activity, acting on carbon-nitrogen (but not peptide) bonds"/>
    <property type="evidence" value="ECO:0007669"/>
    <property type="project" value="InterPro"/>
</dbReference>
<name>A0A6J5YHB7_9ZZZZ</name>
<evidence type="ECO:0000256" key="2">
    <source>
        <dbReference type="ARBA" id="ARBA00022729"/>
    </source>
</evidence>
<evidence type="ECO:0000313" key="4">
    <source>
        <dbReference type="EMBL" id="CAB4323937.1"/>
    </source>
</evidence>